<organism evidence="2 3">
    <name type="scientific">Gulosibacter macacae</name>
    <dbReference type="NCBI Taxonomy" id="2488791"/>
    <lineage>
        <taxon>Bacteria</taxon>
        <taxon>Bacillati</taxon>
        <taxon>Actinomycetota</taxon>
        <taxon>Actinomycetes</taxon>
        <taxon>Micrococcales</taxon>
        <taxon>Microbacteriaceae</taxon>
        <taxon>Gulosibacter</taxon>
    </lineage>
</organism>
<gene>
    <name evidence="2" type="ORF">EG850_01400</name>
</gene>
<evidence type="ECO:0000313" key="2">
    <source>
        <dbReference type="EMBL" id="RRJ88819.1"/>
    </source>
</evidence>
<dbReference type="EMBL" id="RQVS01000001">
    <property type="protein sequence ID" value="RRJ88819.1"/>
    <property type="molecule type" value="Genomic_DNA"/>
</dbReference>
<reference evidence="2 3" key="1">
    <citation type="submission" date="2018-11" db="EMBL/GenBank/DDBJ databases">
        <title>YIM 102482-1 draft genome.</title>
        <authorList>
            <person name="Li G."/>
            <person name="Jiang Y."/>
        </authorList>
    </citation>
    <scope>NUCLEOTIDE SEQUENCE [LARGE SCALE GENOMIC DNA]</scope>
    <source>
        <strain evidence="2 3">YIM 102482-1</strain>
    </source>
</reference>
<dbReference type="Pfam" id="PF14397">
    <property type="entry name" value="ATPgrasp_ST"/>
    <property type="match status" value="1"/>
</dbReference>
<proteinExistence type="predicted"/>
<name>A0A3P3W588_9MICO</name>
<sequence>MANLRLNYLLDRAKAMDLPRVWRMAGNIGRDFRKPRAVIFADMLWSATRYECAFQDYQDWDFAILSPAERRTFATHPKSNHYSLMLNTDKTANAQLSNKLNFNVRFEDVLGREWLDIREADDQALKDFLDRHADVMAKVPDSLGGKGIERIRRHEVTDLTAFRRDRMRNRQFLLEEFLVQHPDLAKLNSSSVNTMRIVSYNDGTKVHILATALRIGAGGDVDNFSGGGMYTMLSPEGVALYPAFDDNNATHGIHPLSGVPIVGFRVPLFAEALDAVQAAAQRIPEVPFVGWDVAIAPNRPVLIEGNYNTGVFQAKPTVSGLRKGLLPVYRAAIGR</sequence>
<dbReference type="SUPFAM" id="SSF56059">
    <property type="entry name" value="Glutathione synthetase ATP-binding domain-like"/>
    <property type="match status" value="1"/>
</dbReference>
<accession>A0A3P3W588</accession>
<dbReference type="RefSeq" id="WP_124969085.1">
    <property type="nucleotide sequence ID" value="NZ_RQVS01000001.1"/>
</dbReference>
<keyword evidence="3" id="KW-1185">Reference proteome</keyword>
<evidence type="ECO:0000259" key="1">
    <source>
        <dbReference type="Pfam" id="PF14397"/>
    </source>
</evidence>
<protein>
    <recommendedName>
        <fullName evidence="1">Alpha-L-glutamate ligase-related protein ATP-grasp domain-containing protein</fullName>
    </recommendedName>
</protein>
<comment type="caution">
    <text evidence="2">The sequence shown here is derived from an EMBL/GenBank/DDBJ whole genome shotgun (WGS) entry which is preliminary data.</text>
</comment>
<evidence type="ECO:0000313" key="3">
    <source>
        <dbReference type="Proteomes" id="UP000274391"/>
    </source>
</evidence>
<feature type="domain" description="Alpha-L-glutamate ligase-related protein ATP-grasp" evidence="1">
    <location>
        <begin position="168"/>
        <end position="312"/>
    </location>
</feature>
<dbReference type="InterPro" id="IPR039523">
    <property type="entry name" value="RimK-rel_E_lig_ATP-grasp"/>
</dbReference>
<dbReference type="AlphaFoldDB" id="A0A3P3W588"/>
<dbReference type="Proteomes" id="UP000274391">
    <property type="component" value="Unassembled WGS sequence"/>
</dbReference>
<dbReference type="OrthoDB" id="2077809at2"/>